<dbReference type="PANTHER" id="PTHR40114:SF1">
    <property type="entry name" value="SLR0698 PROTEIN"/>
    <property type="match status" value="1"/>
</dbReference>
<evidence type="ECO:0000259" key="2">
    <source>
        <dbReference type="PROSITE" id="PS51707"/>
    </source>
</evidence>
<evidence type="ECO:0000313" key="3">
    <source>
        <dbReference type="EMBL" id="TDG00116.1"/>
    </source>
</evidence>
<dbReference type="SMART" id="SM01118">
    <property type="entry name" value="CYTH"/>
    <property type="match status" value="1"/>
</dbReference>
<dbReference type="AlphaFoldDB" id="A0A4R5KY23"/>
<dbReference type="EMBL" id="SMRT01000001">
    <property type="protein sequence ID" value="TDG00116.1"/>
    <property type="molecule type" value="Genomic_DNA"/>
</dbReference>
<dbReference type="RefSeq" id="WP_133224807.1">
    <property type="nucleotide sequence ID" value="NZ_SMRT01000001.1"/>
</dbReference>
<keyword evidence="4" id="KW-1185">Reference proteome</keyword>
<dbReference type="PANTHER" id="PTHR40114">
    <property type="entry name" value="SLR0698 PROTEIN"/>
    <property type="match status" value="1"/>
</dbReference>
<protein>
    <submittedName>
        <fullName evidence="3">CYTH domain-containing protein</fullName>
    </submittedName>
</protein>
<dbReference type="Gene3D" id="2.40.320.10">
    <property type="entry name" value="Hypothetical Protein Pfu-838710-001"/>
    <property type="match status" value="1"/>
</dbReference>
<dbReference type="InterPro" id="IPR012042">
    <property type="entry name" value="NeuTTM/CthTTM-like"/>
</dbReference>
<proteinExistence type="predicted"/>
<dbReference type="PROSITE" id="PS51707">
    <property type="entry name" value="CYTH"/>
    <property type="match status" value="1"/>
</dbReference>
<dbReference type="Pfam" id="PF01928">
    <property type="entry name" value="CYTH"/>
    <property type="match status" value="1"/>
</dbReference>
<reference evidence="3 4" key="1">
    <citation type="submission" date="2019-03" db="EMBL/GenBank/DDBJ databases">
        <title>This is whole genome sequence of Paenibacillus sp MS74 strain.</title>
        <authorList>
            <person name="Trinh H.N."/>
        </authorList>
    </citation>
    <scope>NUCLEOTIDE SEQUENCE [LARGE SCALE GENOMIC DNA]</scope>
    <source>
        <strain evidence="3 4">MS74</strain>
    </source>
</reference>
<dbReference type="InterPro" id="IPR023577">
    <property type="entry name" value="CYTH_domain"/>
</dbReference>
<evidence type="ECO:0000256" key="1">
    <source>
        <dbReference type="PIRSR" id="PIRSR016487-1"/>
    </source>
</evidence>
<comment type="caution">
    <text evidence="3">The sequence shown here is derived from an EMBL/GenBank/DDBJ whole genome shotgun (WGS) entry which is preliminary data.</text>
</comment>
<dbReference type="OrthoDB" id="9805588at2"/>
<accession>A0A4R5KY23</accession>
<evidence type="ECO:0000313" key="4">
    <source>
        <dbReference type="Proteomes" id="UP000295636"/>
    </source>
</evidence>
<dbReference type="PIRSF" id="PIRSF016487">
    <property type="entry name" value="CYTH_UCP016487"/>
    <property type="match status" value="1"/>
</dbReference>
<dbReference type="SUPFAM" id="SSF55154">
    <property type="entry name" value="CYTH-like phosphatases"/>
    <property type="match status" value="1"/>
</dbReference>
<feature type="active site" description="Proton acceptor" evidence="1">
    <location>
        <position position="36"/>
    </location>
</feature>
<dbReference type="Proteomes" id="UP000295636">
    <property type="component" value="Unassembled WGS sequence"/>
</dbReference>
<sequence>MGKEIERKFLLHAFPAKQLERHELVLVSRQHIYQTYLAFSDDQEIRVRQLINHDGRSQYTHTFKAGHGLVREEIEYPISEQVYRQLLDNTKLVPLEKIRTTVEQQGRLYEIDEYKQIDLIVVEAEFPDLQAAQSFEAPDWFGRELGQEEEYRNKTLWIRLQTQAT</sequence>
<gene>
    <name evidence="3" type="ORF">E1757_00220</name>
</gene>
<name>A0A4R5KY23_9BACL</name>
<organism evidence="3 4">
    <name type="scientific">Paenibacillus piri</name>
    <dbReference type="NCBI Taxonomy" id="2547395"/>
    <lineage>
        <taxon>Bacteria</taxon>
        <taxon>Bacillati</taxon>
        <taxon>Bacillota</taxon>
        <taxon>Bacilli</taxon>
        <taxon>Bacillales</taxon>
        <taxon>Paenibacillaceae</taxon>
        <taxon>Paenibacillus</taxon>
    </lineage>
</organism>
<feature type="domain" description="CYTH" evidence="2">
    <location>
        <begin position="2"/>
        <end position="163"/>
    </location>
</feature>
<dbReference type="InterPro" id="IPR033469">
    <property type="entry name" value="CYTH-like_dom_sf"/>
</dbReference>